<dbReference type="RefSeq" id="XP_001258327.1">
    <property type="nucleotide sequence ID" value="XM_001258326.1"/>
</dbReference>
<reference evidence="2" key="1">
    <citation type="journal article" date="2008" name="PLoS Genet.">
        <title>Genomic islands in the pathogenic filamentous fungus Aspergillus fumigatus.</title>
        <authorList>
            <person name="Fedorova N.D."/>
            <person name="Khaldi N."/>
            <person name="Joardar V.S."/>
            <person name="Maiti R."/>
            <person name="Amedeo P."/>
            <person name="Anderson M.J."/>
            <person name="Crabtree J."/>
            <person name="Silva J.C."/>
            <person name="Badger J.H."/>
            <person name="Albarraq A."/>
            <person name="Angiuoli S."/>
            <person name="Bussey H."/>
            <person name="Bowyer P."/>
            <person name="Cotty P.J."/>
            <person name="Dyer P.S."/>
            <person name="Egan A."/>
            <person name="Galens K."/>
            <person name="Fraser-Liggett C.M."/>
            <person name="Haas B.J."/>
            <person name="Inman J.M."/>
            <person name="Kent R."/>
            <person name="Lemieux S."/>
            <person name="Malavazi I."/>
            <person name="Orvis J."/>
            <person name="Roemer T."/>
            <person name="Ronning C.M."/>
            <person name="Sundaram J.P."/>
            <person name="Sutton G."/>
            <person name="Turner G."/>
            <person name="Venter J.C."/>
            <person name="White O.R."/>
            <person name="Whitty B.R."/>
            <person name="Youngman P."/>
            <person name="Wolfe K.H."/>
            <person name="Goldman G.H."/>
            <person name="Wortman J.R."/>
            <person name="Jiang B."/>
            <person name="Denning D.W."/>
            <person name="Nierman W.C."/>
        </authorList>
    </citation>
    <scope>NUCLEOTIDE SEQUENCE [LARGE SCALE GENOMIC DNA]</scope>
    <source>
        <strain evidence="2">ATCC 1020 / DSM 3700 / CBS 544.65 / FGSC A1164 / JCM 1740 / NRRL 181 / WB 181</strain>
    </source>
</reference>
<evidence type="ECO:0000313" key="1">
    <source>
        <dbReference type="EMBL" id="EAW16430.1"/>
    </source>
</evidence>
<dbReference type="GeneID" id="4584843"/>
<proteinExistence type="predicted"/>
<dbReference type="InterPro" id="IPR021858">
    <property type="entry name" value="Fun_TF"/>
</dbReference>
<dbReference type="eggNOG" id="ENOG502QRM1">
    <property type="taxonomic scope" value="Eukaryota"/>
</dbReference>
<gene>
    <name evidence="1" type="ORF">NFIA_057800</name>
</gene>
<dbReference type="VEuPathDB" id="FungiDB:NFIA_057800"/>
<accession>A1DNQ9</accession>
<sequence length="349" mass="39187">MAIDRENLQQTGSLIVERSNLAIPARCKGFSAGAPLLPPLNLIDLELLLHWKDRTYQTFCRSPHGKTVWQSLVPQEALVEPFLMHGILALSAVHLARTKNEFLKPAYISRAASHQNQALAKFRPLLMNINPSNSKAMFAYASLITVYSFGSSQEPHPTDFRTTIDNLCQVIVFAQGVHQISVKAADALQDSMFRPLLQWESLQQNLTEETKLTFERLHEAIRSLTSDDTRRDHFGAIICIQDGLAEILGGSTAVATATRVAIRMPPGYVGLLRNYDPLALVILAYYCSVLHRLRHNWCLEAWGAQGARAVWSMLDGQWRSLMRWAMEDIFGPHFSTQSETCENPNKFGV</sequence>
<dbReference type="OrthoDB" id="4937900at2759"/>
<evidence type="ECO:0008006" key="3">
    <source>
        <dbReference type="Google" id="ProtNLM"/>
    </source>
</evidence>
<evidence type="ECO:0000313" key="2">
    <source>
        <dbReference type="Proteomes" id="UP000006702"/>
    </source>
</evidence>
<dbReference type="Proteomes" id="UP000006702">
    <property type="component" value="Unassembled WGS sequence"/>
</dbReference>
<organism evidence="1 2">
    <name type="scientific">Neosartorya fischeri (strain ATCC 1020 / DSM 3700 / CBS 544.65 / FGSC A1164 / JCM 1740 / NRRL 181 / WB 181)</name>
    <name type="common">Aspergillus fischerianus</name>
    <dbReference type="NCBI Taxonomy" id="331117"/>
    <lineage>
        <taxon>Eukaryota</taxon>
        <taxon>Fungi</taxon>
        <taxon>Dikarya</taxon>
        <taxon>Ascomycota</taxon>
        <taxon>Pezizomycotina</taxon>
        <taxon>Eurotiomycetes</taxon>
        <taxon>Eurotiomycetidae</taxon>
        <taxon>Eurotiales</taxon>
        <taxon>Aspergillaceae</taxon>
        <taxon>Aspergillus</taxon>
        <taxon>Aspergillus subgen. Fumigati</taxon>
    </lineage>
</organism>
<dbReference type="EMBL" id="DS027698">
    <property type="protein sequence ID" value="EAW16430.1"/>
    <property type="molecule type" value="Genomic_DNA"/>
</dbReference>
<dbReference type="PANTHER" id="PTHR47784">
    <property type="entry name" value="STEROL UPTAKE CONTROL PROTEIN 2"/>
    <property type="match status" value="1"/>
</dbReference>
<dbReference type="HOGENOM" id="CLU_024934_0_3_1"/>
<dbReference type="Pfam" id="PF11951">
    <property type="entry name" value="Fungal_trans_2"/>
    <property type="match status" value="1"/>
</dbReference>
<protein>
    <recommendedName>
        <fullName evidence="3">C6 zinc finger domain protein</fullName>
    </recommendedName>
</protein>
<dbReference type="InterPro" id="IPR053157">
    <property type="entry name" value="Sterol_Uptake_Regulator"/>
</dbReference>
<name>A1DNQ9_NEOFI</name>
<dbReference type="GO" id="GO:0001228">
    <property type="term" value="F:DNA-binding transcription activator activity, RNA polymerase II-specific"/>
    <property type="evidence" value="ECO:0007669"/>
    <property type="project" value="TreeGrafter"/>
</dbReference>
<dbReference type="PANTHER" id="PTHR47784:SF5">
    <property type="entry name" value="STEROL UPTAKE CONTROL PROTEIN 2"/>
    <property type="match status" value="1"/>
</dbReference>
<dbReference type="AlphaFoldDB" id="A1DNQ9"/>
<dbReference type="KEGG" id="nfi:NFIA_057800"/>
<keyword evidence="2" id="KW-1185">Reference proteome</keyword>